<dbReference type="InterPro" id="IPR002797">
    <property type="entry name" value="Polysacc_synth"/>
</dbReference>
<dbReference type="InterPro" id="IPR050833">
    <property type="entry name" value="Poly_Biosynth_Transport"/>
</dbReference>
<feature type="transmembrane region" description="Helical" evidence="6">
    <location>
        <begin position="413"/>
        <end position="430"/>
    </location>
</feature>
<evidence type="ECO:0000256" key="1">
    <source>
        <dbReference type="ARBA" id="ARBA00004651"/>
    </source>
</evidence>
<keyword evidence="2" id="KW-1003">Cell membrane</keyword>
<feature type="transmembrane region" description="Helical" evidence="6">
    <location>
        <begin position="470"/>
        <end position="489"/>
    </location>
</feature>
<keyword evidence="4 6" id="KW-1133">Transmembrane helix</keyword>
<feature type="transmembrane region" description="Helical" evidence="6">
    <location>
        <begin position="495"/>
        <end position="519"/>
    </location>
</feature>
<dbReference type="Pfam" id="PF01943">
    <property type="entry name" value="Polysacc_synt"/>
    <property type="match status" value="1"/>
</dbReference>
<feature type="transmembrane region" description="Helical" evidence="6">
    <location>
        <begin position="154"/>
        <end position="175"/>
    </location>
</feature>
<dbReference type="PANTHER" id="PTHR30250:SF21">
    <property type="entry name" value="LIPID II FLIPPASE MURJ"/>
    <property type="match status" value="1"/>
</dbReference>
<feature type="transmembrane region" description="Helical" evidence="6">
    <location>
        <begin position="240"/>
        <end position="260"/>
    </location>
</feature>
<feature type="transmembrane region" description="Helical" evidence="6">
    <location>
        <begin position="300"/>
        <end position="320"/>
    </location>
</feature>
<evidence type="ECO:0000313" key="8">
    <source>
        <dbReference type="Proteomes" id="UP000198577"/>
    </source>
</evidence>
<dbReference type="InterPro" id="IPR024923">
    <property type="entry name" value="PG_synth_SpoVB"/>
</dbReference>
<keyword evidence="3 6" id="KW-0812">Transmembrane</keyword>
<keyword evidence="8" id="KW-1185">Reference proteome</keyword>
<feature type="transmembrane region" description="Helical" evidence="6">
    <location>
        <begin position="341"/>
        <end position="361"/>
    </location>
</feature>
<comment type="subcellular location">
    <subcellularLocation>
        <location evidence="1">Cell membrane</location>
        <topology evidence="1">Multi-pass membrane protein</topology>
    </subcellularLocation>
</comment>
<reference evidence="7 8" key="1">
    <citation type="submission" date="2016-10" db="EMBL/GenBank/DDBJ databases">
        <authorList>
            <person name="de Groot N.N."/>
        </authorList>
    </citation>
    <scope>NUCLEOTIDE SEQUENCE [LARGE SCALE GENOMIC DNA]</scope>
    <source>
        <strain evidence="7 8">DSM 20678</strain>
    </source>
</reference>
<dbReference type="AlphaFoldDB" id="A0A1I5XB28"/>
<dbReference type="Proteomes" id="UP000198577">
    <property type="component" value="Unassembled WGS sequence"/>
</dbReference>
<feature type="transmembrane region" description="Helical" evidence="6">
    <location>
        <begin position="436"/>
        <end position="458"/>
    </location>
</feature>
<dbReference type="PANTHER" id="PTHR30250">
    <property type="entry name" value="PST FAMILY PREDICTED COLANIC ACID TRANSPORTER"/>
    <property type="match status" value="1"/>
</dbReference>
<feature type="transmembrane region" description="Helical" evidence="6">
    <location>
        <begin position="373"/>
        <end position="393"/>
    </location>
</feature>
<evidence type="ECO:0000256" key="3">
    <source>
        <dbReference type="ARBA" id="ARBA00022692"/>
    </source>
</evidence>
<evidence type="ECO:0000256" key="6">
    <source>
        <dbReference type="SAM" id="Phobius"/>
    </source>
</evidence>
<evidence type="ECO:0000256" key="4">
    <source>
        <dbReference type="ARBA" id="ARBA00022989"/>
    </source>
</evidence>
<feature type="transmembrane region" description="Helical" evidence="6">
    <location>
        <begin position="120"/>
        <end position="142"/>
    </location>
</feature>
<feature type="transmembrane region" description="Helical" evidence="6">
    <location>
        <begin position="48"/>
        <end position="66"/>
    </location>
</feature>
<keyword evidence="5 6" id="KW-0472">Membrane</keyword>
<feature type="transmembrane region" description="Helical" evidence="6">
    <location>
        <begin position="181"/>
        <end position="205"/>
    </location>
</feature>
<evidence type="ECO:0000256" key="5">
    <source>
        <dbReference type="ARBA" id="ARBA00023136"/>
    </source>
</evidence>
<feature type="transmembrane region" description="Helical" evidence="6">
    <location>
        <begin position="87"/>
        <end position="114"/>
    </location>
</feature>
<proteinExistence type="predicted"/>
<dbReference type="PIRSF" id="PIRSF038958">
    <property type="entry name" value="PG_synth_SpoVB"/>
    <property type="match status" value="1"/>
</dbReference>
<evidence type="ECO:0000256" key="2">
    <source>
        <dbReference type="ARBA" id="ARBA00022475"/>
    </source>
</evidence>
<organism evidence="7 8">
    <name type="scientific">Caldicoprobacter faecalis</name>
    <dbReference type="NCBI Taxonomy" id="937334"/>
    <lineage>
        <taxon>Bacteria</taxon>
        <taxon>Bacillati</taxon>
        <taxon>Bacillota</taxon>
        <taxon>Clostridia</taxon>
        <taxon>Caldicoprobacterales</taxon>
        <taxon>Caldicoprobacteraceae</taxon>
        <taxon>Caldicoprobacter</taxon>
    </lineage>
</organism>
<name>A0A1I5XB28_9FIRM</name>
<dbReference type="STRING" id="937334.SAMN05444406_12411"/>
<dbReference type="CDD" id="cd13124">
    <property type="entry name" value="MATE_SpoVB_like"/>
    <property type="match status" value="1"/>
</dbReference>
<sequence>MKKRSFVEGAAVLAFAGLLAKVLGAVFRIPLTYIIGAEGMGLYQMAYPIYSFLLVISSAGLPVAISKMVSERMAYGDYAGAYRVFRVSLTILACLGMFTSTLLVAFSGMISSALGNPKSVYSILAIAPALFFVSVLSAFRGYFQGMQMMSPTALSQIVEQSVKLFMGLLLAWLFVGRGIEFGAAGAVLGVTLSEIAALILLLGIYKRKKVDLGEGIKRKAAKKNLGARYSEPVREIIRKLANIAVPVTIGASLMPLVGLIDGMIVVNRLMSIGGAGTAASYTVEEATSLYGLLTAYANPLINFPTILTVALAMSIVPSISESCALGDQKAVAHKAAVAIRLTLLVGLPAGVGMSVLSHPIIRLLYRALDDSQAVLAGDLLSILSFGVVFLTLIQSLTGILQGVNRAAVPVKNLAVGALFKVVTTYTLVGIPQINVLGAAVGTVVCYAIASLLDFSAVIRYTQVFIPFTDFVAKPIVAVGIMATAVSVLYKVLEEAAGLTVATMLSILVGVLMYGLALLFMGTIRENDFRFLPGGDKLEKMLYQLRIFR</sequence>
<protein>
    <submittedName>
        <fullName evidence="7">Stage V sporulation protein B</fullName>
    </submittedName>
</protein>
<dbReference type="EMBL" id="FOXR01000024">
    <property type="protein sequence ID" value="SFQ29193.1"/>
    <property type="molecule type" value="Genomic_DNA"/>
</dbReference>
<dbReference type="GO" id="GO:0005886">
    <property type="term" value="C:plasma membrane"/>
    <property type="evidence" value="ECO:0007669"/>
    <property type="project" value="UniProtKB-SubCell"/>
</dbReference>
<accession>A0A1I5XB28</accession>
<evidence type="ECO:0000313" key="7">
    <source>
        <dbReference type="EMBL" id="SFQ29193.1"/>
    </source>
</evidence>
<gene>
    <name evidence="7" type="ORF">SAMN05444406_12411</name>
</gene>
<dbReference type="RefSeq" id="WP_025748148.1">
    <property type="nucleotide sequence ID" value="NZ_FOXR01000024.1"/>
</dbReference>